<dbReference type="PANTHER" id="PTHR35862:SF1">
    <property type="entry name" value="FELS-2 PROPHAGE PROTEIN"/>
    <property type="match status" value="1"/>
</dbReference>
<name>A0A4R2P892_RHOSA</name>
<dbReference type="InParanoid" id="A0A4R2P892"/>
<dbReference type="PIRSF" id="PIRSF020481">
    <property type="entry name" value="BAP"/>
    <property type="match status" value="1"/>
</dbReference>
<comment type="caution">
    <text evidence="3">The sequence shown here is derived from an EMBL/GenBank/DDBJ whole genome shotgun (WGS) entry which is preliminary data.</text>
</comment>
<dbReference type="InterPro" id="IPR058530">
    <property type="entry name" value="Baseplate_J-like_C"/>
</dbReference>
<dbReference type="InterPro" id="IPR058531">
    <property type="entry name" value="Baseplate_J_M"/>
</dbReference>
<dbReference type="InterPro" id="IPR052726">
    <property type="entry name" value="Phage_Baseplate_Hub"/>
</dbReference>
<evidence type="ECO:0000313" key="3">
    <source>
        <dbReference type="EMBL" id="TCP30045.1"/>
    </source>
</evidence>
<dbReference type="InterPro" id="IPR014507">
    <property type="entry name" value="Baseplate_assembly_J_pred"/>
</dbReference>
<accession>A0A4R2P892</accession>
<evidence type="ECO:0000259" key="1">
    <source>
        <dbReference type="Pfam" id="PF26078"/>
    </source>
</evidence>
<feature type="domain" description="Baseplate J-like central" evidence="1">
    <location>
        <begin position="129"/>
        <end position="198"/>
    </location>
</feature>
<dbReference type="RefSeq" id="WP_132709556.1">
    <property type="nucleotide sequence ID" value="NZ_JACIGF010000016.1"/>
</dbReference>
<gene>
    <name evidence="3" type="ORF">EV659_11610</name>
</gene>
<dbReference type="Pfam" id="PF26078">
    <property type="entry name" value="Baseplate_J_M"/>
    <property type="match status" value="1"/>
</dbReference>
<organism evidence="3 4">
    <name type="scientific">Rhodothalassium salexigens DSM 2132</name>
    <dbReference type="NCBI Taxonomy" id="1188247"/>
    <lineage>
        <taxon>Bacteria</taxon>
        <taxon>Pseudomonadati</taxon>
        <taxon>Pseudomonadota</taxon>
        <taxon>Alphaproteobacteria</taxon>
        <taxon>Rhodothalassiales</taxon>
        <taxon>Rhodothalassiaceae</taxon>
        <taxon>Rhodothalassium</taxon>
    </lineage>
</organism>
<dbReference type="Proteomes" id="UP000295399">
    <property type="component" value="Unassembled WGS sequence"/>
</dbReference>
<feature type="domain" description="Baseplate J-like C-terminal" evidence="2">
    <location>
        <begin position="204"/>
        <end position="282"/>
    </location>
</feature>
<dbReference type="PANTHER" id="PTHR35862">
    <property type="entry name" value="FELS-2 PROPHAGE PROTEIN"/>
    <property type="match status" value="1"/>
</dbReference>
<evidence type="ECO:0000313" key="4">
    <source>
        <dbReference type="Proteomes" id="UP000295399"/>
    </source>
</evidence>
<dbReference type="AlphaFoldDB" id="A0A4R2P892"/>
<sequence length="288" mass="29797">MTAIDLARLPPPDVVEPLDFDTIFADLVAAVRREMPDLDLRDSDPAAKILQAAAYRELALRARVNAAARQSMVAFATGANLDHLAALFGVVRKTLVLGDPDARPPRPPVIEDDEALRGRVVLALEGMTTAGPRAAYVSHALAVDGVASAAVASPAPGEVVVHVLPGEGVAVEPLLDAVARAVNADHVRPLTDQVRVAAARRVGYQVEARLTLLAGPDPAVVSAAARAAVAAYAASRADLGRVVARSGLIGALHCDGVESVDLIAPAADLHPATDEAPVLDGLRVEVGR</sequence>
<evidence type="ECO:0000259" key="2">
    <source>
        <dbReference type="Pfam" id="PF26079"/>
    </source>
</evidence>
<dbReference type="Pfam" id="PF26079">
    <property type="entry name" value="Baseplate_J_C"/>
    <property type="match status" value="1"/>
</dbReference>
<proteinExistence type="predicted"/>
<dbReference type="EMBL" id="SLXO01000016">
    <property type="protein sequence ID" value="TCP30045.1"/>
    <property type="molecule type" value="Genomic_DNA"/>
</dbReference>
<dbReference type="OrthoDB" id="9793802at2"/>
<reference evidence="3 4" key="1">
    <citation type="submission" date="2019-03" db="EMBL/GenBank/DDBJ databases">
        <title>Genomic Encyclopedia of Type Strains, Phase IV (KMG-IV): sequencing the most valuable type-strain genomes for metagenomic binning, comparative biology and taxonomic classification.</title>
        <authorList>
            <person name="Goeker M."/>
        </authorList>
    </citation>
    <scope>NUCLEOTIDE SEQUENCE [LARGE SCALE GENOMIC DNA]</scope>
    <source>
        <strain evidence="3 4">DSM 2132</strain>
    </source>
</reference>
<keyword evidence="4" id="KW-1185">Reference proteome</keyword>
<protein>
    <submittedName>
        <fullName evidence="3">Phage-related baseplate assembly protein</fullName>
    </submittedName>
</protein>